<evidence type="ECO:0000313" key="3">
    <source>
        <dbReference type="Proteomes" id="UP000425960"/>
    </source>
</evidence>
<evidence type="ECO:0000313" key="1">
    <source>
        <dbReference type="EMBL" id="BBO81545.1"/>
    </source>
</evidence>
<dbReference type="KEGG" id="dov:DSCO28_21110"/>
<accession>A0A5K7ZME6</accession>
<dbReference type="RefSeq" id="WP_155322225.1">
    <property type="nucleotide sequence ID" value="NZ_AP021876.1"/>
</dbReference>
<sequence>MNAMRITNCQDLSFSGKLSRERIDRALEALGANVIRRLLCFALYLLGLNRQNIAKTLDMPAETVKSTIRTIINDGLSALQDRRRRQYQPLATICHQLPPIAVRQQEQFIIIDLGAPDRQLKIDKQDTLQSKIVLLTMLNSGLLTSKQVAEAIGLTRPRTMTLARQLMQKGALSLVDQRKGQKQDYRVSPQIKAELIQQFAVDAITGGATSGLSISDQLKERCQITISPRTVRHHLDKLGLSKIKRSLPELVTAVKKTSKAGASE</sequence>
<reference evidence="1 3" key="1">
    <citation type="submission" date="2019-11" db="EMBL/GenBank/DDBJ databases">
        <title>Comparative genomics of hydrocarbon-degrading Desulfosarcina strains.</title>
        <authorList>
            <person name="Watanabe M."/>
            <person name="Kojima H."/>
            <person name="Fukui M."/>
        </authorList>
    </citation>
    <scope>NUCLEOTIDE SEQUENCE [LARGE SCALE GENOMIC DNA]</scope>
    <source>
        <strain evidence="1 3">28bB2T</strain>
    </source>
</reference>
<dbReference type="KEGG" id="dov:DSCO28_34410"/>
<dbReference type="AlphaFoldDB" id="A0A5K7ZME6"/>
<proteinExistence type="predicted"/>
<dbReference type="EMBL" id="AP021876">
    <property type="protein sequence ID" value="BBO81545.1"/>
    <property type="molecule type" value="Genomic_DNA"/>
</dbReference>
<gene>
    <name evidence="1" type="ORF">DSCO28_21110</name>
    <name evidence="2" type="ORF">DSCO28_34410</name>
</gene>
<protein>
    <submittedName>
        <fullName evidence="1">Uncharacterized protein</fullName>
    </submittedName>
</protein>
<dbReference type="Proteomes" id="UP000425960">
    <property type="component" value="Chromosome"/>
</dbReference>
<name>A0A5K7ZME6_9BACT</name>
<dbReference type="EMBL" id="AP021876">
    <property type="protein sequence ID" value="BBO82875.1"/>
    <property type="molecule type" value="Genomic_DNA"/>
</dbReference>
<evidence type="ECO:0000313" key="2">
    <source>
        <dbReference type="EMBL" id="BBO82875.1"/>
    </source>
</evidence>
<organism evidence="1 3">
    <name type="scientific">Desulfosarcina ovata subsp. sediminis</name>
    <dbReference type="NCBI Taxonomy" id="885957"/>
    <lineage>
        <taxon>Bacteria</taxon>
        <taxon>Pseudomonadati</taxon>
        <taxon>Thermodesulfobacteriota</taxon>
        <taxon>Desulfobacteria</taxon>
        <taxon>Desulfobacterales</taxon>
        <taxon>Desulfosarcinaceae</taxon>
        <taxon>Desulfosarcina</taxon>
    </lineage>
</organism>